<keyword evidence="2" id="KW-1185">Reference proteome</keyword>
<dbReference type="EMBL" id="QRBB01000002">
    <property type="protein sequence ID" value="RDS75973.1"/>
    <property type="molecule type" value="Genomic_DNA"/>
</dbReference>
<dbReference type="AlphaFoldDB" id="A0A395LGQ9"/>
<name>A0A395LGQ9_9SPHN</name>
<comment type="caution">
    <text evidence="1">The sequence shown here is derived from an EMBL/GenBank/DDBJ whole genome shotgun (WGS) entry which is preliminary data.</text>
</comment>
<dbReference type="SUPFAM" id="SSF161266">
    <property type="entry name" value="Gam-like"/>
    <property type="match status" value="1"/>
</dbReference>
<evidence type="ECO:0000313" key="1">
    <source>
        <dbReference type="EMBL" id="RDS75973.1"/>
    </source>
</evidence>
<dbReference type="Proteomes" id="UP000254101">
    <property type="component" value="Unassembled WGS sequence"/>
</dbReference>
<dbReference type="RefSeq" id="WP_115493239.1">
    <property type="nucleotide sequence ID" value="NZ_JACHWW010000002.1"/>
</dbReference>
<dbReference type="OrthoDB" id="7566148at2"/>
<dbReference type="Pfam" id="PF07352">
    <property type="entry name" value="Phage_Mu_Gam"/>
    <property type="match status" value="1"/>
</dbReference>
<dbReference type="Gene3D" id="1.20.5.170">
    <property type="match status" value="1"/>
</dbReference>
<dbReference type="GO" id="GO:0003690">
    <property type="term" value="F:double-stranded DNA binding"/>
    <property type="evidence" value="ECO:0007669"/>
    <property type="project" value="InterPro"/>
</dbReference>
<sequence length="173" mass="18603">MTAIREPRTIESATKLAERFAELETAIGVADAVRNDAIAKANAAADEEIAPLIEEREAIAAKVGSWWGKNGREQALGAKPKAKSIELGGCLIGDQKSRASLQAPEDDGKLIEQMKRSRMLKKLLRVTVSLDKAAVLKELGGAKAGALKELGLSIVPGKDVFFIKRAEQRQTRG</sequence>
<evidence type="ECO:0008006" key="3">
    <source>
        <dbReference type="Google" id="ProtNLM"/>
    </source>
</evidence>
<dbReference type="GO" id="GO:0042262">
    <property type="term" value="P:DNA protection"/>
    <property type="evidence" value="ECO:0007669"/>
    <property type="project" value="InterPro"/>
</dbReference>
<protein>
    <recommendedName>
        <fullName evidence="3">Host-nuclease inhibitor protein Gam</fullName>
    </recommendedName>
</protein>
<evidence type="ECO:0000313" key="2">
    <source>
        <dbReference type="Proteomes" id="UP000254101"/>
    </source>
</evidence>
<gene>
    <name evidence="1" type="ORF">DL238_14980</name>
</gene>
<organism evidence="1 2">
    <name type="scientific">Alteriqipengyuania lutimaris</name>
    <dbReference type="NCBI Taxonomy" id="1538146"/>
    <lineage>
        <taxon>Bacteria</taxon>
        <taxon>Pseudomonadati</taxon>
        <taxon>Pseudomonadota</taxon>
        <taxon>Alphaproteobacteria</taxon>
        <taxon>Sphingomonadales</taxon>
        <taxon>Erythrobacteraceae</taxon>
        <taxon>Alteriqipengyuania</taxon>
    </lineage>
</organism>
<proteinExistence type="predicted"/>
<reference evidence="1 2" key="1">
    <citation type="submission" date="2018-07" db="EMBL/GenBank/DDBJ databases">
        <title>Erythrobacter nanhaiensis sp. nov., a novel member of the genus Erythrobacter isolated from the South China Sea.</title>
        <authorList>
            <person name="Chen X."/>
            <person name="Liu J."/>
        </authorList>
    </citation>
    <scope>NUCLEOTIDE SEQUENCE [LARGE SCALE GENOMIC DNA]</scope>
    <source>
        <strain evidence="1 2">S-5</strain>
    </source>
</reference>
<dbReference type="InterPro" id="IPR009951">
    <property type="entry name" value="Host-nuc_inhib_Gam"/>
</dbReference>
<accession>A0A395LGQ9</accession>